<feature type="region of interest" description="Disordered" evidence="1">
    <location>
        <begin position="1"/>
        <end position="24"/>
    </location>
</feature>
<gene>
    <name evidence="2" type="ORF">PTKU64_44530</name>
</gene>
<name>A0ABM7TNP1_9BURK</name>
<keyword evidence="3" id="KW-1185">Reference proteome</keyword>
<reference evidence="2 3" key="1">
    <citation type="journal article" date="2022" name="Front. Microbiol.">
        <title>Identification and characterization of a novel class of self-sufficient cytochrome P450 hydroxylase involved in cyclohexanecarboxylate degradation in Paraburkholderia terrae strain KU-64.</title>
        <authorList>
            <person name="Yamamoto T."/>
            <person name="Hasegawa Y."/>
            <person name="Iwaki H."/>
        </authorList>
    </citation>
    <scope>NUCLEOTIDE SEQUENCE [LARGE SCALE GENOMIC DNA]</scope>
    <source>
        <strain evidence="2 3">KU-64</strain>
    </source>
</reference>
<dbReference type="PANTHER" id="PTHR35370:SF4">
    <property type="entry name" value="TYPE VI SECRETION SYSTEM BASEPLATE SUBUNIT TSSF"/>
    <property type="match status" value="1"/>
</dbReference>
<accession>A0ABM7TNP1</accession>
<dbReference type="Pfam" id="PF05947">
    <property type="entry name" value="T6SS_TssF"/>
    <property type="match status" value="1"/>
</dbReference>
<dbReference type="EMBL" id="AP024956">
    <property type="protein sequence ID" value="BCZ80778.1"/>
    <property type="molecule type" value="Genomic_DNA"/>
</dbReference>
<evidence type="ECO:0000313" key="2">
    <source>
        <dbReference type="EMBL" id="BCZ80778.1"/>
    </source>
</evidence>
<dbReference type="InterPro" id="IPR010272">
    <property type="entry name" value="T6SS_TssF"/>
</dbReference>
<protein>
    <recommendedName>
        <fullName evidence="4">Type VI secretion system baseplate subunit TssE</fullName>
    </recommendedName>
</protein>
<proteinExistence type="predicted"/>
<organism evidence="2 3">
    <name type="scientific">Paraburkholderia terrae</name>
    <dbReference type="NCBI Taxonomy" id="311230"/>
    <lineage>
        <taxon>Bacteria</taxon>
        <taxon>Pseudomonadati</taxon>
        <taxon>Pseudomonadota</taxon>
        <taxon>Betaproteobacteria</taxon>
        <taxon>Burkholderiales</taxon>
        <taxon>Burkholderiaceae</taxon>
        <taxon>Paraburkholderia</taxon>
    </lineage>
</organism>
<evidence type="ECO:0000256" key="1">
    <source>
        <dbReference type="SAM" id="MobiDB-lite"/>
    </source>
</evidence>
<feature type="compositionally biased region" description="Low complexity" evidence="1">
    <location>
        <begin position="1"/>
        <end position="14"/>
    </location>
</feature>
<dbReference type="Proteomes" id="UP001319874">
    <property type="component" value="Chromosome 2"/>
</dbReference>
<evidence type="ECO:0008006" key="4">
    <source>
        <dbReference type="Google" id="ProtNLM"/>
    </source>
</evidence>
<sequence>MQANAASNMSAAHAPFQPRVNGENNASHVNARSAIQTKANRQGYPPTGDRFQWRVLSHLAPNYLSLLNAEILRGSLALYDWTDGELNRRRIDAITDVQHRLVQKLMRGGVQRGVEIIVTIDSGRFAGDGDLQLFGGMLNRFLGLYASLNLYTKLVIVSQPTGRRIEWPDTKSEGAPF</sequence>
<evidence type="ECO:0000313" key="3">
    <source>
        <dbReference type="Proteomes" id="UP001319874"/>
    </source>
</evidence>
<dbReference type="PANTHER" id="PTHR35370">
    <property type="entry name" value="CYTOPLASMIC PROTEIN-RELATED-RELATED"/>
    <property type="match status" value="1"/>
</dbReference>